<proteinExistence type="predicted"/>
<keyword evidence="3" id="KW-1185">Reference proteome</keyword>
<sequence length="135" mass="15038">MLTGLLNKQAPKARTRPDCLPFKTTADILEFDYATDEDYTAFLKRSRTAADNDAGQPAAQRSRIPEEQEEEVHDQENQNSDMESIDDDNNERDGSRSGSDNNKQDSEYGSRHSSGHGSDEEDGGHESDQTNIISD</sequence>
<protein>
    <submittedName>
        <fullName evidence="2">Uncharacterized protein</fullName>
    </submittedName>
</protein>
<dbReference type="OrthoDB" id="10620639at2759"/>
<evidence type="ECO:0000313" key="2">
    <source>
        <dbReference type="EMBL" id="CAB3252743.1"/>
    </source>
</evidence>
<organism evidence="2 3">
    <name type="scientific">Arctia plantaginis</name>
    <name type="common">Wood tiger moth</name>
    <name type="synonym">Phalaena plantaginis</name>
    <dbReference type="NCBI Taxonomy" id="874455"/>
    <lineage>
        <taxon>Eukaryota</taxon>
        <taxon>Metazoa</taxon>
        <taxon>Ecdysozoa</taxon>
        <taxon>Arthropoda</taxon>
        <taxon>Hexapoda</taxon>
        <taxon>Insecta</taxon>
        <taxon>Pterygota</taxon>
        <taxon>Neoptera</taxon>
        <taxon>Endopterygota</taxon>
        <taxon>Lepidoptera</taxon>
        <taxon>Glossata</taxon>
        <taxon>Ditrysia</taxon>
        <taxon>Noctuoidea</taxon>
        <taxon>Erebidae</taxon>
        <taxon>Arctiinae</taxon>
        <taxon>Arctia</taxon>
    </lineage>
</organism>
<evidence type="ECO:0000256" key="1">
    <source>
        <dbReference type="SAM" id="MobiDB-lite"/>
    </source>
</evidence>
<dbReference type="AlphaFoldDB" id="A0A8S1ARH1"/>
<gene>
    <name evidence="2" type="ORF">APLA_LOCUS13667</name>
</gene>
<accession>A0A8S1ARH1</accession>
<reference evidence="2 3" key="1">
    <citation type="submission" date="2020-04" db="EMBL/GenBank/DDBJ databases">
        <authorList>
            <person name="Wallbank WR R."/>
            <person name="Pardo Diaz C."/>
            <person name="Kozak K."/>
            <person name="Martin S."/>
            <person name="Jiggins C."/>
            <person name="Moest M."/>
            <person name="Warren A I."/>
            <person name="Byers J.R.P. K."/>
            <person name="Montejo-Kovacevich G."/>
            <person name="Yen C E."/>
        </authorList>
    </citation>
    <scope>NUCLEOTIDE SEQUENCE [LARGE SCALE GENOMIC DNA]</scope>
</reference>
<dbReference type="EMBL" id="CADEBC010000558">
    <property type="protein sequence ID" value="CAB3252743.1"/>
    <property type="molecule type" value="Genomic_DNA"/>
</dbReference>
<name>A0A8S1ARH1_ARCPL</name>
<evidence type="ECO:0000313" key="3">
    <source>
        <dbReference type="Proteomes" id="UP000494106"/>
    </source>
</evidence>
<dbReference type="Proteomes" id="UP000494106">
    <property type="component" value="Unassembled WGS sequence"/>
</dbReference>
<feature type="region of interest" description="Disordered" evidence="1">
    <location>
        <begin position="1"/>
        <end position="20"/>
    </location>
</feature>
<comment type="caution">
    <text evidence="2">The sequence shown here is derived from an EMBL/GenBank/DDBJ whole genome shotgun (WGS) entry which is preliminary data.</text>
</comment>
<feature type="region of interest" description="Disordered" evidence="1">
    <location>
        <begin position="48"/>
        <end position="135"/>
    </location>
</feature>